<dbReference type="InterPro" id="IPR006789">
    <property type="entry name" value="ARPC5"/>
</dbReference>
<dbReference type="PANTHER" id="PTHR12644">
    <property type="entry name" value="ARP2/3 COMPLEX 16 KD SUBUNIT P16-ARC"/>
    <property type="match status" value="1"/>
</dbReference>
<evidence type="ECO:0000256" key="6">
    <source>
        <dbReference type="ARBA" id="ARBA00060329"/>
    </source>
</evidence>
<evidence type="ECO:0000256" key="4">
    <source>
        <dbReference type="ARBA" id="ARBA00023212"/>
    </source>
</evidence>
<dbReference type="SUPFAM" id="SSF69103">
    <property type="entry name" value="Arp2/3 complex 16 kDa subunit ARPC5"/>
    <property type="match status" value="1"/>
</dbReference>
<keyword evidence="4 7" id="KW-0206">Cytoskeleton</keyword>
<dbReference type="Gene3D" id="1.25.40.190">
    <property type="entry name" value="Actin-related protein 2/3 complex subunit 5"/>
    <property type="match status" value="1"/>
</dbReference>
<reference evidence="9" key="1">
    <citation type="journal article" date="2014" name="Genome Announc.">
        <title>Draft genome sequence of Rhodosporidium toruloides CECT1137, an oleaginous yeast of biotechnological interest.</title>
        <authorList>
            <person name="Morin N."/>
            <person name="Calcas X."/>
            <person name="Devillers H."/>
            <person name="Durrens P."/>
            <person name="Sherman D.J."/>
            <person name="Nicaud J.-M."/>
            <person name="Neuveglise C."/>
        </authorList>
    </citation>
    <scope>NUCLEOTIDE SEQUENCE</scope>
    <source>
        <strain evidence="9">CECT1137</strain>
    </source>
</reference>
<dbReference type="GO" id="GO:0005885">
    <property type="term" value="C:Arp2/3 protein complex"/>
    <property type="evidence" value="ECO:0007669"/>
    <property type="project" value="InterPro"/>
</dbReference>
<evidence type="ECO:0000256" key="1">
    <source>
        <dbReference type="ARBA" id="ARBA00004245"/>
    </source>
</evidence>
<dbReference type="FunFam" id="1.25.40.190:FF:000003">
    <property type="entry name" value="Actin-related protein 2/3 complex subunit 5"/>
    <property type="match status" value="1"/>
</dbReference>
<dbReference type="EMBL" id="LK052952">
    <property type="protein sequence ID" value="CDR48415.1"/>
    <property type="molecule type" value="Genomic_DNA"/>
</dbReference>
<protein>
    <recommendedName>
        <fullName evidence="5 7">Actin-related protein 2/3 complex subunit 5</fullName>
    </recommendedName>
</protein>
<evidence type="ECO:0000256" key="8">
    <source>
        <dbReference type="SAM" id="MobiDB-lite"/>
    </source>
</evidence>
<dbReference type="GO" id="GO:0030833">
    <property type="term" value="P:regulation of actin filament polymerization"/>
    <property type="evidence" value="ECO:0007669"/>
    <property type="project" value="InterPro"/>
</dbReference>
<dbReference type="GO" id="GO:0034314">
    <property type="term" value="P:Arp2/3 complex-mediated actin nucleation"/>
    <property type="evidence" value="ECO:0007669"/>
    <property type="project" value="InterPro"/>
</dbReference>
<keyword evidence="3" id="KW-0963">Cytoplasm</keyword>
<evidence type="ECO:0000313" key="9">
    <source>
        <dbReference type="EMBL" id="CDR48415.1"/>
    </source>
</evidence>
<gene>
    <name evidence="9" type="ORF">RHTO0S_17e03092g</name>
</gene>
<dbReference type="AlphaFoldDB" id="A0A061BKF0"/>
<proteinExistence type="inferred from homology"/>
<evidence type="ECO:0000256" key="3">
    <source>
        <dbReference type="ARBA" id="ARBA00022490"/>
    </source>
</evidence>
<evidence type="ECO:0000256" key="7">
    <source>
        <dbReference type="RuleBase" id="RU004301"/>
    </source>
</evidence>
<dbReference type="InterPro" id="IPR036743">
    <property type="entry name" value="ARPC5_sf"/>
</dbReference>
<dbReference type="PIRSF" id="PIRSF039096">
    <property type="entry name" value="p16-ARC"/>
    <property type="match status" value="1"/>
</dbReference>
<dbReference type="Pfam" id="PF04699">
    <property type="entry name" value="P16-Arc"/>
    <property type="match status" value="1"/>
</dbReference>
<accession>A0A061BKF0</accession>
<dbReference type="GO" id="GO:0044396">
    <property type="term" value="P:actin cortical patch organization"/>
    <property type="evidence" value="ECO:0007669"/>
    <property type="project" value="UniProtKB-ARBA"/>
</dbReference>
<name>A0A061BKF0_RHOTO</name>
<organism evidence="9">
    <name type="scientific">Rhodotorula toruloides</name>
    <name type="common">Yeast</name>
    <name type="synonym">Rhodosporidium toruloides</name>
    <dbReference type="NCBI Taxonomy" id="5286"/>
    <lineage>
        <taxon>Eukaryota</taxon>
        <taxon>Fungi</taxon>
        <taxon>Dikarya</taxon>
        <taxon>Basidiomycota</taxon>
        <taxon>Pucciniomycotina</taxon>
        <taxon>Microbotryomycetes</taxon>
        <taxon>Sporidiobolales</taxon>
        <taxon>Sporidiobolaceae</taxon>
        <taxon>Rhodotorula</taxon>
    </lineage>
</organism>
<comment type="function">
    <text evidence="7">Functions as component of the Arp2/3 complex which is involved in regulation of actin polymerization and together with an activating nucleation-promoting factor (NPF) mediates the formation of branched actin networks. Arp2/3 complex plays a critical role in the control of cell morphogenesis via the modulation of cell polarity development.</text>
</comment>
<evidence type="ECO:0000256" key="5">
    <source>
        <dbReference type="ARBA" id="ARBA00040214"/>
    </source>
</evidence>
<evidence type="ECO:0000256" key="2">
    <source>
        <dbReference type="ARBA" id="ARBA00006084"/>
    </source>
</evidence>
<comment type="function">
    <text evidence="6">Functions as a component of the Arp2/3 complex which is involved in regulation of actin polymerization and together with an activating nucleation-promoting factor (NPF) mediates the formation of branched actin networks.</text>
</comment>
<sequence>MSASTAALSGTNFRRIDIDQYDEDRVDPSSLYHPDPRGPAQALAGAQEKDRTVRGLLQRGDVGSALKEVLREGEWPYGEDSVPETKQAKATALATVLSILNSTRSTDIPTLVQQLDPSEQVTLMKYLYKAMENLGDTSGNVVLGWHEKLTEVAGIGCIVRVMSDRRRV</sequence>
<feature type="region of interest" description="Disordered" evidence="8">
    <location>
        <begin position="17"/>
        <end position="48"/>
    </location>
</feature>
<comment type="subcellular location">
    <subcellularLocation>
        <location evidence="1">Cytoplasm</location>
        <location evidence="1">Cytoskeleton</location>
    </subcellularLocation>
</comment>
<dbReference type="OrthoDB" id="429520at2759"/>
<comment type="similarity">
    <text evidence="2 7">Belongs to the ARPC5 family.</text>
</comment>